<keyword evidence="4" id="KW-0493">Microtubule</keyword>
<keyword evidence="5" id="KW-0206">Cytoskeleton</keyword>
<feature type="region of interest" description="Disordered" evidence="7">
    <location>
        <begin position="302"/>
        <end position="472"/>
    </location>
</feature>
<comment type="subcellular location">
    <subcellularLocation>
        <location evidence="1">Cytoplasm</location>
        <location evidence="1">Cytoskeleton</location>
    </subcellularLocation>
</comment>
<dbReference type="PANTHER" id="PTHR46372">
    <property type="entry name" value="PROTEIN WVD2-LIKE 3"/>
    <property type="match status" value="1"/>
</dbReference>
<dbReference type="GO" id="GO:0000226">
    <property type="term" value="P:microtubule cytoskeleton organization"/>
    <property type="evidence" value="ECO:0007669"/>
    <property type="project" value="InterPro"/>
</dbReference>
<organism evidence="9 10">
    <name type="scientific">Macleaya cordata</name>
    <name type="common">Five-seeded plume-poppy</name>
    <name type="synonym">Bocconia cordata</name>
    <dbReference type="NCBI Taxonomy" id="56857"/>
    <lineage>
        <taxon>Eukaryota</taxon>
        <taxon>Viridiplantae</taxon>
        <taxon>Streptophyta</taxon>
        <taxon>Embryophyta</taxon>
        <taxon>Tracheophyta</taxon>
        <taxon>Spermatophyta</taxon>
        <taxon>Magnoliopsida</taxon>
        <taxon>Ranunculales</taxon>
        <taxon>Papaveraceae</taxon>
        <taxon>Papaveroideae</taxon>
        <taxon>Macleaya</taxon>
    </lineage>
</organism>
<feature type="compositionally biased region" description="Basic and acidic residues" evidence="7">
    <location>
        <begin position="142"/>
        <end position="152"/>
    </location>
</feature>
<comment type="similarity">
    <text evidence="2">Belongs to the TPX2 family.</text>
</comment>
<dbReference type="GO" id="GO:0008017">
    <property type="term" value="F:microtubule binding"/>
    <property type="evidence" value="ECO:0007669"/>
    <property type="project" value="InterPro"/>
</dbReference>
<feature type="compositionally biased region" description="Low complexity" evidence="7">
    <location>
        <begin position="101"/>
        <end position="116"/>
    </location>
</feature>
<feature type="compositionally biased region" description="Low complexity" evidence="7">
    <location>
        <begin position="385"/>
        <end position="401"/>
    </location>
</feature>
<keyword evidence="6" id="KW-0175">Coiled coil</keyword>
<evidence type="ECO:0000313" key="9">
    <source>
        <dbReference type="EMBL" id="OVA17118.1"/>
    </source>
</evidence>
<evidence type="ECO:0000256" key="5">
    <source>
        <dbReference type="ARBA" id="ARBA00023212"/>
    </source>
</evidence>
<evidence type="ECO:0000256" key="1">
    <source>
        <dbReference type="ARBA" id="ARBA00004245"/>
    </source>
</evidence>
<gene>
    <name evidence="9" type="ORF">BVC80_9045g4</name>
</gene>
<feature type="compositionally biased region" description="Low complexity" evidence="7">
    <location>
        <begin position="230"/>
        <end position="246"/>
    </location>
</feature>
<dbReference type="OMA" id="ECHDPPV"/>
<dbReference type="OrthoDB" id="1939285at2759"/>
<evidence type="ECO:0000259" key="8">
    <source>
        <dbReference type="Pfam" id="PF06886"/>
    </source>
</evidence>
<dbReference type="InterPro" id="IPR044806">
    <property type="entry name" value="WVD2/WDL1-4"/>
</dbReference>
<sequence length="472" mass="50794">MASLEHENGVVEVTTSVEGLALNKDNERVEDVIDVLEVNVVSEDLSNVEGHNTSQAEVDASVTVPPSSNSPKKPGVGDGNGLKNNKITKDQASRKGSTAFPKSQKPSLLQSLSFPSRGVSGNGLKKSTDGKPVKTNARHSRTNGEAETRASDGEVSSRLNHPNRRASTGVSSMNANSKSVGPSARRTTLAAVPSARGSLVRLYVVFSFYDQNSKPIRKLLLSKDDEDTHSTTSSTTPRGSRSNGSGFAFRLGERAEKRREFYSKLEEKIHAKEVERNNLQAKSKESQEAEIKQLRKSLTFKATPMPSFYKEPPPPKVELKKIPTTRAKSPKLGRNKTSVVAADNSSEGGGSCQSPRRSSLDLTKSTKRAQEDTNGDSVASKTPSRRSSLSKLQSKKSTTTKTEGKLPNSKPEVGDSELENQKACGGGGETEGNKSNSVENPALEAESITEGNQINTMVNPSHETESITEYPI</sequence>
<evidence type="ECO:0000256" key="3">
    <source>
        <dbReference type="ARBA" id="ARBA00022490"/>
    </source>
</evidence>
<feature type="compositionally biased region" description="Polar residues" evidence="7">
    <location>
        <begin position="335"/>
        <end position="363"/>
    </location>
</feature>
<dbReference type="GO" id="GO:0005874">
    <property type="term" value="C:microtubule"/>
    <property type="evidence" value="ECO:0007669"/>
    <property type="project" value="UniProtKB-KW"/>
</dbReference>
<keyword evidence="10" id="KW-1185">Reference proteome</keyword>
<dbReference type="EMBL" id="MVGT01000452">
    <property type="protein sequence ID" value="OVA17118.1"/>
    <property type="molecule type" value="Genomic_DNA"/>
</dbReference>
<comment type="caution">
    <text evidence="9">The sequence shown here is derived from an EMBL/GenBank/DDBJ whole genome shotgun (WGS) entry which is preliminary data.</text>
</comment>
<accession>A0A200R372</accession>
<feature type="compositionally biased region" description="Polar residues" evidence="7">
    <location>
        <begin position="157"/>
        <end position="180"/>
    </location>
</feature>
<feature type="region of interest" description="Disordered" evidence="7">
    <location>
        <begin position="224"/>
        <end position="248"/>
    </location>
</feature>
<feature type="compositionally biased region" description="Polar residues" evidence="7">
    <location>
        <begin position="449"/>
        <end position="461"/>
    </location>
</feature>
<dbReference type="InterPro" id="IPR027329">
    <property type="entry name" value="TPX2_C"/>
</dbReference>
<dbReference type="AlphaFoldDB" id="A0A200R372"/>
<dbReference type="STRING" id="56857.A0A200R372"/>
<dbReference type="Pfam" id="PF06886">
    <property type="entry name" value="TPX2"/>
    <property type="match status" value="1"/>
</dbReference>
<feature type="domain" description="TPX2 C-terminal" evidence="8">
    <location>
        <begin position="247"/>
        <end position="322"/>
    </location>
</feature>
<dbReference type="PANTHER" id="PTHR46372:SF26">
    <property type="entry name" value="(WILD MALAYSIAN BANANA) HYPOTHETICAL PROTEIN"/>
    <property type="match status" value="1"/>
</dbReference>
<dbReference type="FunCoup" id="A0A200R372">
    <property type="interactions" value="746"/>
</dbReference>
<reference evidence="9 10" key="1">
    <citation type="journal article" date="2017" name="Mol. Plant">
        <title>The Genome of Medicinal Plant Macleaya cordata Provides New Insights into Benzylisoquinoline Alkaloids Metabolism.</title>
        <authorList>
            <person name="Liu X."/>
            <person name="Liu Y."/>
            <person name="Huang P."/>
            <person name="Ma Y."/>
            <person name="Qing Z."/>
            <person name="Tang Q."/>
            <person name="Cao H."/>
            <person name="Cheng P."/>
            <person name="Zheng Y."/>
            <person name="Yuan Z."/>
            <person name="Zhou Y."/>
            <person name="Liu J."/>
            <person name="Tang Z."/>
            <person name="Zhuo Y."/>
            <person name="Zhang Y."/>
            <person name="Yu L."/>
            <person name="Huang J."/>
            <person name="Yang P."/>
            <person name="Peng Q."/>
            <person name="Zhang J."/>
            <person name="Jiang W."/>
            <person name="Zhang Z."/>
            <person name="Lin K."/>
            <person name="Ro D.K."/>
            <person name="Chen X."/>
            <person name="Xiong X."/>
            <person name="Shang Y."/>
            <person name="Huang S."/>
            <person name="Zeng J."/>
        </authorList>
    </citation>
    <scope>NUCLEOTIDE SEQUENCE [LARGE SCALE GENOMIC DNA]</scope>
    <source>
        <strain evidence="10">cv. BLH2017</strain>
        <tissue evidence="9">Root</tissue>
    </source>
</reference>
<dbReference type="Proteomes" id="UP000195402">
    <property type="component" value="Unassembled WGS sequence"/>
</dbReference>
<evidence type="ECO:0000256" key="7">
    <source>
        <dbReference type="SAM" id="MobiDB-lite"/>
    </source>
</evidence>
<feature type="region of interest" description="Disordered" evidence="7">
    <location>
        <begin position="46"/>
        <end position="191"/>
    </location>
</feature>
<feature type="coiled-coil region" evidence="6">
    <location>
        <begin position="262"/>
        <end position="292"/>
    </location>
</feature>
<evidence type="ECO:0000313" key="10">
    <source>
        <dbReference type="Proteomes" id="UP000195402"/>
    </source>
</evidence>
<evidence type="ECO:0000256" key="4">
    <source>
        <dbReference type="ARBA" id="ARBA00022701"/>
    </source>
</evidence>
<evidence type="ECO:0000256" key="2">
    <source>
        <dbReference type="ARBA" id="ARBA00005885"/>
    </source>
</evidence>
<evidence type="ECO:0000256" key="6">
    <source>
        <dbReference type="SAM" id="Coils"/>
    </source>
</evidence>
<dbReference type="InParanoid" id="A0A200R372"/>
<keyword evidence="3" id="KW-0963">Cytoplasm</keyword>
<protein>
    <submittedName>
        <fullName evidence="9">TPX2</fullName>
    </submittedName>
</protein>
<name>A0A200R372_MACCD</name>
<proteinExistence type="inferred from homology"/>